<comment type="similarity">
    <text evidence="1 3">Belongs to the GDA1/CD39 NTPase family.</text>
</comment>
<evidence type="ECO:0000256" key="3">
    <source>
        <dbReference type="RuleBase" id="RU003833"/>
    </source>
</evidence>
<evidence type="ECO:0000256" key="1">
    <source>
        <dbReference type="ARBA" id="ARBA00009283"/>
    </source>
</evidence>
<keyword evidence="2 3" id="KW-0378">Hydrolase</keyword>
<dbReference type="Gene3D" id="3.30.420.40">
    <property type="match status" value="1"/>
</dbReference>
<keyword evidence="5" id="KW-1133">Transmembrane helix</keyword>
<sequence>MSGLGSDIQARAGGNEGNDDKYGIVIDSGSSGSRIQIYRWKDPKAQMQSTKEATILQSLPSILQEKGWSKKISPGISSYNTKAKIKQIWSQHYSELMRFAESIIPVENRQDTPVFVLSTAGMRLLPKKTQEAILSETCSSIRKNTDFYLPDCDSFVQTIDGSTEGIYGWLGLNYLMGSFTNYNSKSATHDSVGFMDMGGASTQIAFVPSSAEQIESHKNDLSRVTLRNINGETQDWNVFVATWLGFGANEARKRYISQLISLASVNPGLQNHINDPCLPKGAVFDHVREGQKYVVEGVGNYEQCIKSIYPLLMKSIPCQDEPCLFNGIHGPKLDFTKDKFVGISEYWYTANDIFQSGGEYDFKGFNVKVKEYCESSWGKVLEQSKQGHYSGLSEDFLKDACFKASWVMNVLHEGFELPRIGFELDSDESQDENSKKIMSKHVPFKSADSVEGEELSWTLGKILLFASSQIEPAAKDKSQPVIGIFPSEISGHKFIPGGASKSGYTLDDDSDDEQDGALGHFIYSIIFFFLLAFFIYNFGKGHLGKWGNGLRRFEVPFELKRKIGSAASRVGFLRKYFGDRGAASYQQLEQINLEEGVGGVRTQQSPKQSSNSTSHSSTFLRTRSAIGLNDEYEAGAQRSAPPDYHDASSPKHFNPRVNNFLNKPFMSTKKSTFYPGGTNNSKESLRSPSGASITRSKSSLE</sequence>
<evidence type="ECO:0000256" key="2">
    <source>
        <dbReference type="ARBA" id="ARBA00022801"/>
    </source>
</evidence>
<keyword evidence="5" id="KW-0472">Membrane</keyword>
<dbReference type="GeneID" id="92210256"/>
<proteinExistence type="inferred from homology"/>
<dbReference type="Gene3D" id="3.30.420.150">
    <property type="entry name" value="Exopolyphosphatase. Domain 2"/>
    <property type="match status" value="1"/>
</dbReference>
<keyword evidence="5" id="KW-0812">Transmembrane</keyword>
<name>A0ABP0ZUN9_9ASCO</name>
<evidence type="ECO:0000313" key="7">
    <source>
        <dbReference type="Proteomes" id="UP001497383"/>
    </source>
</evidence>
<evidence type="ECO:0008006" key="8">
    <source>
        <dbReference type="Google" id="ProtNLM"/>
    </source>
</evidence>
<dbReference type="InterPro" id="IPR000407">
    <property type="entry name" value="GDA1_CD39_NTPase"/>
</dbReference>
<feature type="compositionally biased region" description="Polar residues" evidence="4">
    <location>
        <begin position="677"/>
        <end position="701"/>
    </location>
</feature>
<feature type="region of interest" description="Disordered" evidence="4">
    <location>
        <begin position="635"/>
        <end position="701"/>
    </location>
</feature>
<gene>
    <name evidence="6" type="ORF">LODBEIA_P50600</name>
</gene>
<dbReference type="Proteomes" id="UP001497383">
    <property type="component" value="Chromosome 6"/>
</dbReference>
<evidence type="ECO:0000313" key="6">
    <source>
        <dbReference type="EMBL" id="CAK9441191.1"/>
    </source>
</evidence>
<keyword evidence="7" id="KW-1185">Reference proteome</keyword>
<dbReference type="PANTHER" id="PTHR11782:SF121">
    <property type="entry name" value="NUCLEOSIDE-DIPHOSPHATASE MIG-23"/>
    <property type="match status" value="1"/>
</dbReference>
<feature type="compositionally biased region" description="Low complexity" evidence="4">
    <location>
        <begin position="602"/>
        <end position="618"/>
    </location>
</feature>
<feature type="transmembrane region" description="Helical" evidence="5">
    <location>
        <begin position="517"/>
        <end position="536"/>
    </location>
</feature>
<evidence type="ECO:0000256" key="4">
    <source>
        <dbReference type="SAM" id="MobiDB-lite"/>
    </source>
</evidence>
<feature type="region of interest" description="Disordered" evidence="4">
    <location>
        <begin position="1"/>
        <end position="25"/>
    </location>
</feature>
<protein>
    <recommendedName>
        <fullName evidence="8">Golgi apyrase</fullName>
    </recommendedName>
</protein>
<dbReference type="CDD" id="cd24039">
    <property type="entry name" value="ASKHA_NBD_YND1-like"/>
    <property type="match status" value="1"/>
</dbReference>
<dbReference type="Pfam" id="PF01150">
    <property type="entry name" value="GDA1_CD39"/>
    <property type="match status" value="1"/>
</dbReference>
<accession>A0ABP0ZUN9</accession>
<dbReference type="RefSeq" id="XP_066831998.1">
    <property type="nucleotide sequence ID" value="XM_066975351.1"/>
</dbReference>
<dbReference type="PROSITE" id="PS01238">
    <property type="entry name" value="GDA1_CD39_NTPASE"/>
    <property type="match status" value="1"/>
</dbReference>
<organism evidence="6 7">
    <name type="scientific">Lodderomyces beijingensis</name>
    <dbReference type="NCBI Taxonomy" id="1775926"/>
    <lineage>
        <taxon>Eukaryota</taxon>
        <taxon>Fungi</taxon>
        <taxon>Dikarya</taxon>
        <taxon>Ascomycota</taxon>
        <taxon>Saccharomycotina</taxon>
        <taxon>Pichiomycetes</taxon>
        <taxon>Debaryomycetaceae</taxon>
        <taxon>Candida/Lodderomyces clade</taxon>
        <taxon>Lodderomyces</taxon>
    </lineage>
</organism>
<dbReference type="PANTHER" id="PTHR11782">
    <property type="entry name" value="ADENOSINE/GUANOSINE DIPHOSPHATASE"/>
    <property type="match status" value="1"/>
</dbReference>
<feature type="region of interest" description="Disordered" evidence="4">
    <location>
        <begin position="599"/>
        <end position="619"/>
    </location>
</feature>
<evidence type="ECO:0000256" key="5">
    <source>
        <dbReference type="SAM" id="Phobius"/>
    </source>
</evidence>
<dbReference type="EMBL" id="OZ022410">
    <property type="protein sequence ID" value="CAK9441191.1"/>
    <property type="molecule type" value="Genomic_DNA"/>
</dbReference>
<reference evidence="6 7" key="1">
    <citation type="submission" date="2024-03" db="EMBL/GenBank/DDBJ databases">
        <authorList>
            <person name="Brejova B."/>
        </authorList>
    </citation>
    <scope>NUCLEOTIDE SEQUENCE [LARGE SCALE GENOMIC DNA]</scope>
    <source>
        <strain evidence="6 7">CBS 14171</strain>
    </source>
</reference>